<reference evidence="2" key="1">
    <citation type="submission" date="2018-05" db="EMBL/GenBank/DDBJ databases">
        <authorList>
            <person name="Feng T."/>
        </authorList>
    </citation>
    <scope>NUCLEOTIDE SEQUENCE [LARGE SCALE GENOMIC DNA]</scope>
    <source>
        <strain evidence="2">S27</strain>
    </source>
</reference>
<dbReference type="Proteomes" id="UP000254875">
    <property type="component" value="Unassembled WGS sequence"/>
</dbReference>
<gene>
    <name evidence="1" type="ORF">DLM46_36065</name>
</gene>
<accession>A0A370MWS6</accession>
<evidence type="ECO:0000313" key="2">
    <source>
        <dbReference type="Proteomes" id="UP000254875"/>
    </source>
</evidence>
<dbReference type="EMBL" id="QHKS01000045">
    <property type="protein sequence ID" value="RDJ97815.1"/>
    <property type="molecule type" value="Genomic_DNA"/>
</dbReference>
<sequence length="195" mass="22053">MAQSFAELLRENAAFHAIETQVCAAAQLWATTVLKREVSDDPLHVLRCVDPRADSQSYLRHFDSHILTMLVPLQLAPNGERNGDLVMRIFQREAKSATANFLTKTYLFFEHGLPFLIRRSLATRDLSNANSQRIVCRPGNVYVFNGLITLHHNLDVGVGERRMLIIHHYDAGLTAGARTVIRSFRILLDRLAGIY</sequence>
<evidence type="ECO:0000313" key="1">
    <source>
        <dbReference type="EMBL" id="RDJ97815.1"/>
    </source>
</evidence>
<dbReference type="AlphaFoldDB" id="A0A370MWS6"/>
<protein>
    <submittedName>
        <fullName evidence="1">Uncharacterized protein</fullName>
    </submittedName>
</protein>
<proteinExistence type="predicted"/>
<comment type="caution">
    <text evidence="1">The sequence shown here is derived from an EMBL/GenBank/DDBJ whole genome shotgun (WGS) entry which is preliminary data.</text>
</comment>
<name>A0A370MWS6_9BURK</name>
<keyword evidence="2" id="KW-1185">Reference proteome</keyword>
<organism evidence="1 2">
    <name type="scientific">Paraburkholderia lacunae</name>
    <dbReference type="NCBI Taxonomy" id="2211104"/>
    <lineage>
        <taxon>Bacteria</taxon>
        <taxon>Pseudomonadati</taxon>
        <taxon>Pseudomonadota</taxon>
        <taxon>Betaproteobacteria</taxon>
        <taxon>Burkholderiales</taxon>
        <taxon>Burkholderiaceae</taxon>
        <taxon>Paraburkholderia</taxon>
    </lineage>
</organism>